<dbReference type="PATRIC" id="fig|942150.3.peg.142"/>
<dbReference type="Gene3D" id="3.40.50.1000">
    <property type="entry name" value="HAD superfamily/HAD-like"/>
    <property type="match status" value="1"/>
</dbReference>
<keyword evidence="2" id="KW-1185">Reference proteome</keyword>
<dbReference type="GO" id="GO:0008967">
    <property type="term" value="F:phosphoglycolate phosphatase activity"/>
    <property type="evidence" value="ECO:0007669"/>
    <property type="project" value="TreeGrafter"/>
</dbReference>
<dbReference type="Proteomes" id="UP000051783">
    <property type="component" value="Unassembled WGS sequence"/>
</dbReference>
<reference evidence="1 2" key="1">
    <citation type="journal article" date="2015" name="Genome Announc.">
        <title>Expanding the biotechnology potential of lactobacilli through comparative genomics of 213 strains and associated genera.</title>
        <authorList>
            <person name="Sun Z."/>
            <person name="Harris H.M."/>
            <person name="McCann A."/>
            <person name="Guo C."/>
            <person name="Argimon S."/>
            <person name="Zhang W."/>
            <person name="Yang X."/>
            <person name="Jeffery I.B."/>
            <person name="Cooney J.C."/>
            <person name="Kagawa T.F."/>
            <person name="Liu W."/>
            <person name="Song Y."/>
            <person name="Salvetti E."/>
            <person name="Wrobel A."/>
            <person name="Rasinkangas P."/>
            <person name="Parkhill J."/>
            <person name="Rea M.C."/>
            <person name="O'Sullivan O."/>
            <person name="Ritari J."/>
            <person name="Douillard F.P."/>
            <person name="Paul Ross R."/>
            <person name="Yang R."/>
            <person name="Briner A.E."/>
            <person name="Felis G.E."/>
            <person name="de Vos W.M."/>
            <person name="Barrangou R."/>
            <person name="Klaenhammer T.R."/>
            <person name="Caufield P.W."/>
            <person name="Cui Y."/>
            <person name="Zhang H."/>
            <person name="O'Toole P.W."/>
        </authorList>
    </citation>
    <scope>NUCLEOTIDE SEQUENCE [LARGE SCALE GENOMIC DNA]</scope>
    <source>
        <strain evidence="1 2">LMG 26013</strain>
    </source>
</reference>
<dbReference type="InterPro" id="IPR023198">
    <property type="entry name" value="PGP-like_dom2"/>
</dbReference>
<organism evidence="1 2">
    <name type="scientific">Lactiplantibacillus xiangfangensis</name>
    <dbReference type="NCBI Taxonomy" id="942150"/>
    <lineage>
        <taxon>Bacteria</taxon>
        <taxon>Bacillati</taxon>
        <taxon>Bacillota</taxon>
        <taxon>Bacilli</taxon>
        <taxon>Lactobacillales</taxon>
        <taxon>Lactobacillaceae</taxon>
        <taxon>Lactiplantibacillus</taxon>
    </lineage>
</organism>
<dbReference type="SFLD" id="SFLDG01135">
    <property type="entry name" value="C1.5.6:_HAD__Beta-PGM__Phospha"/>
    <property type="match status" value="1"/>
</dbReference>
<dbReference type="SUPFAM" id="SSF56784">
    <property type="entry name" value="HAD-like"/>
    <property type="match status" value="1"/>
</dbReference>
<dbReference type="OrthoDB" id="9792518at2"/>
<dbReference type="GO" id="GO:0005829">
    <property type="term" value="C:cytosol"/>
    <property type="evidence" value="ECO:0007669"/>
    <property type="project" value="TreeGrafter"/>
</dbReference>
<proteinExistence type="predicted"/>
<dbReference type="SFLD" id="SFLDS00003">
    <property type="entry name" value="Haloacid_Dehalogenase"/>
    <property type="match status" value="1"/>
</dbReference>
<sequence length="210" mass="23383">MTYQALMFDIDGTLTNSLPAYTRVMRQVLKEYGLSFNEEQAQRTFPMAAEQAMADLGVAADEFDHFQARYEAVMADHFQDIQLYPGIEHLITTLPASVKLGIVTSQRRNELEAGMQPHQAMMTKMAVTIGADDTPKRKPDPLPLLTALERVHVAPENALFIGDSLSDEQTAKAANVDFGLAVWGMDPNADHQQVAHRFAHPDDIGRLFKN</sequence>
<protein>
    <submittedName>
        <fullName evidence="1">Phosphoglycolate phosphatase</fullName>
    </submittedName>
</protein>
<comment type="caution">
    <text evidence="1">The sequence shown here is derived from an EMBL/GenBank/DDBJ whole genome shotgun (WGS) entry which is preliminary data.</text>
</comment>
<evidence type="ECO:0000313" key="1">
    <source>
        <dbReference type="EMBL" id="KRO09009.1"/>
    </source>
</evidence>
<dbReference type="EMBL" id="JQCL01000074">
    <property type="protein sequence ID" value="KRO09009.1"/>
    <property type="molecule type" value="Genomic_DNA"/>
</dbReference>
<gene>
    <name evidence="1" type="ORF">IV64_GL000134</name>
</gene>
<dbReference type="InterPro" id="IPR023214">
    <property type="entry name" value="HAD_sf"/>
</dbReference>
<dbReference type="STRING" id="942150.IV64_GL000134"/>
<dbReference type="RefSeq" id="WP_057706751.1">
    <property type="nucleotide sequence ID" value="NZ_JQCL01000074.1"/>
</dbReference>
<dbReference type="GO" id="GO:0006281">
    <property type="term" value="P:DNA repair"/>
    <property type="evidence" value="ECO:0007669"/>
    <property type="project" value="TreeGrafter"/>
</dbReference>
<accession>A0A0R2M5C8</accession>
<dbReference type="Pfam" id="PF13419">
    <property type="entry name" value="HAD_2"/>
    <property type="match status" value="1"/>
</dbReference>
<evidence type="ECO:0000313" key="2">
    <source>
        <dbReference type="Proteomes" id="UP000051783"/>
    </source>
</evidence>
<dbReference type="InterPro" id="IPR036412">
    <property type="entry name" value="HAD-like_sf"/>
</dbReference>
<dbReference type="NCBIfam" id="TIGR01549">
    <property type="entry name" value="HAD-SF-IA-v1"/>
    <property type="match status" value="1"/>
</dbReference>
<name>A0A0R2M5C8_9LACO</name>
<dbReference type="AlphaFoldDB" id="A0A0R2M5C8"/>
<dbReference type="InterPro" id="IPR041492">
    <property type="entry name" value="HAD_2"/>
</dbReference>
<dbReference type="SFLD" id="SFLDG01129">
    <property type="entry name" value="C1.5:_HAD__Beta-PGM__Phosphata"/>
    <property type="match status" value="1"/>
</dbReference>
<dbReference type="Gene3D" id="1.10.150.240">
    <property type="entry name" value="Putative phosphatase, domain 2"/>
    <property type="match status" value="1"/>
</dbReference>
<dbReference type="InterPro" id="IPR050155">
    <property type="entry name" value="HAD-like_hydrolase_sf"/>
</dbReference>
<dbReference type="PANTHER" id="PTHR43434">
    <property type="entry name" value="PHOSPHOGLYCOLATE PHOSPHATASE"/>
    <property type="match status" value="1"/>
</dbReference>
<dbReference type="InterPro" id="IPR006439">
    <property type="entry name" value="HAD-SF_hydro_IA"/>
</dbReference>
<dbReference type="PANTHER" id="PTHR43434:SF1">
    <property type="entry name" value="PHOSPHOGLYCOLATE PHOSPHATASE"/>
    <property type="match status" value="1"/>
</dbReference>